<feature type="compositionally biased region" description="Pro residues" evidence="1">
    <location>
        <begin position="327"/>
        <end position="337"/>
    </location>
</feature>
<evidence type="ECO:0000256" key="2">
    <source>
        <dbReference type="SAM" id="SignalP"/>
    </source>
</evidence>
<dbReference type="eggNOG" id="ENOG502SHQD">
    <property type="taxonomic scope" value="Eukaryota"/>
</dbReference>
<dbReference type="HOGENOM" id="CLU_432843_0_0_1"/>
<feature type="compositionally biased region" description="Basic and acidic residues" evidence="1">
    <location>
        <begin position="175"/>
        <end position="188"/>
    </location>
</feature>
<organism evidence="3 4">
    <name type="scientific">Ophiocordyceps sinensis (strain Co18 / CGMCC 3.14243)</name>
    <name type="common">Yarsagumba caterpillar fungus</name>
    <name type="synonym">Hirsutella sinensis</name>
    <dbReference type="NCBI Taxonomy" id="911162"/>
    <lineage>
        <taxon>Eukaryota</taxon>
        <taxon>Fungi</taxon>
        <taxon>Dikarya</taxon>
        <taxon>Ascomycota</taxon>
        <taxon>Pezizomycotina</taxon>
        <taxon>Sordariomycetes</taxon>
        <taxon>Hypocreomycetidae</taxon>
        <taxon>Hypocreales</taxon>
        <taxon>Ophiocordycipitaceae</taxon>
        <taxon>Ophiocordyceps</taxon>
    </lineage>
</organism>
<feature type="compositionally biased region" description="Pro residues" evidence="1">
    <location>
        <begin position="411"/>
        <end position="420"/>
    </location>
</feature>
<feature type="compositionally biased region" description="Low complexity" evidence="1">
    <location>
        <begin position="154"/>
        <end position="167"/>
    </location>
</feature>
<reference evidence="3 4" key="1">
    <citation type="journal article" date="2013" name="Chin. Sci. Bull.">
        <title>Genome survey uncovers the secrets of sex and lifestyle in caterpillar fungus.</title>
        <authorList>
            <person name="Hu X."/>
            <person name="Zhang Y."/>
            <person name="Xiao G."/>
            <person name="Zheng P."/>
            <person name="Xia Y."/>
            <person name="Zhang X."/>
            <person name="St Leger R.J."/>
            <person name="Liu X."/>
            <person name="Wang C."/>
        </authorList>
    </citation>
    <scope>NUCLEOTIDE SEQUENCE [LARGE SCALE GENOMIC DNA]</scope>
    <source>
        <strain evidence="4">Co18 / CGMCC 3.14243</strain>
        <tissue evidence="3">Fruit-body</tissue>
    </source>
</reference>
<feature type="compositionally biased region" description="Pro residues" evidence="1">
    <location>
        <begin position="296"/>
        <end position="305"/>
    </location>
</feature>
<feature type="region of interest" description="Disordered" evidence="1">
    <location>
        <begin position="30"/>
        <end position="446"/>
    </location>
</feature>
<feature type="compositionally biased region" description="Pro residues" evidence="1">
    <location>
        <begin position="386"/>
        <end position="396"/>
    </location>
</feature>
<accession>T5AAV2</accession>
<proteinExistence type="predicted"/>
<protein>
    <submittedName>
        <fullName evidence="3">Uncharacterized protein</fullName>
    </submittedName>
</protein>
<dbReference type="Proteomes" id="UP000019374">
    <property type="component" value="Unassembled WGS sequence"/>
</dbReference>
<dbReference type="AlphaFoldDB" id="T5AAV2"/>
<dbReference type="EMBL" id="KE653202">
    <property type="protein sequence ID" value="EQK99698.1"/>
    <property type="molecule type" value="Genomic_DNA"/>
</dbReference>
<feature type="compositionally biased region" description="Pro residues" evidence="1">
    <location>
        <begin position="117"/>
        <end position="127"/>
    </location>
</feature>
<sequence length="632" mass="64428">MMLVSVLGTVLAASAASAAVVPVGAIPCNQGKSSGVVSQPPSPVAVEKLQNTEPVKLPGAQPVSSSQRPQCSKKPDTAPAAVPQNSPEKLGPVANGGGGGEQNGPPSYEPKGASTPPDGPPGPPSAVMPPCTKCATQPSVKDAAVPQSPPTYDPRAASPGPAGQPSAVTPPCAKCDAKVNDIGPEKPCSHKYPTNRPEAGPEAGPGPSGEREPSPRVDNKAPEQPTKKDSPPGNNGPALEEKSTPSVDNRAPERPTKNDSPSGNKGPAPAPGPPGQVGSPAAKPTCLKKIAGSAPKPTPATPAPVKPAGVPGQIGSPSKKPCLTRMPQPPQQQPPQKKPNVDDVTPATFDVNSVGKNGTPKEPDVLTASKPKGPRIGVVDNKPTDGPAPPSPPGPPQNTGGSNVPASPGQGPVPAPPGPSTPSGGKQTNLGTESSDKPGPVDVTPHVQYSSSVGALGCMINITRVAYWPGSPGCNDICMKLTSEKTGRSLHLLRVDTSGGATRDISYDAWNDLTGMTAGGKEPMTWEWADMSACSDLLRGGKMPIAYPSGVGWGRGCLAKADQEGSSPNWLSQNYALFEYADMQCKGGTGAACTFDKVTQQTDCKNDGSTAKLPEIKDIQIGELPNRPWRKD</sequence>
<evidence type="ECO:0000256" key="1">
    <source>
        <dbReference type="SAM" id="MobiDB-lite"/>
    </source>
</evidence>
<dbReference type="OrthoDB" id="5370830at2759"/>
<keyword evidence="2" id="KW-0732">Signal</keyword>
<dbReference type="PANTHER" id="PTHR38850">
    <property type="entry name" value="CERATO-PLATANIN"/>
    <property type="match status" value="1"/>
</dbReference>
<evidence type="ECO:0000313" key="4">
    <source>
        <dbReference type="Proteomes" id="UP000019374"/>
    </source>
</evidence>
<feature type="signal peptide" evidence="2">
    <location>
        <begin position="1"/>
        <end position="18"/>
    </location>
</feature>
<dbReference type="PANTHER" id="PTHR38850:SF2">
    <property type="entry name" value="CERATO-PLATANIN"/>
    <property type="match status" value="1"/>
</dbReference>
<evidence type="ECO:0000313" key="3">
    <source>
        <dbReference type="EMBL" id="EQK99698.1"/>
    </source>
</evidence>
<feature type="compositionally biased region" description="Basic and acidic residues" evidence="1">
    <location>
        <begin position="209"/>
        <end position="230"/>
    </location>
</feature>
<name>T5AAV2_OPHSC</name>
<feature type="compositionally biased region" description="Low complexity" evidence="1">
    <location>
        <begin position="397"/>
        <end position="410"/>
    </location>
</feature>
<feature type="chain" id="PRO_5004596783" evidence="2">
    <location>
        <begin position="19"/>
        <end position="632"/>
    </location>
</feature>
<gene>
    <name evidence="3" type="ORF">OCS_04591</name>
</gene>